<evidence type="ECO:0000256" key="1">
    <source>
        <dbReference type="ARBA" id="ARBA00004141"/>
    </source>
</evidence>
<keyword evidence="7" id="KW-1185">Reference proteome</keyword>
<sequence length="395" mass="42199">MTVPQHAHWLSAELDGEPIAAVLSTGNPFHFALPANPSTSEQILSFKPAKDSGGANLAELGKTHMKFSDLGSLGGDDEAPQPKESTLAQAFLSVISSVLPAPEKSMLDSCGQPCSIIPSSQLAEAPSKFRRVVALQLIEKDVVVEIGPQSFEIVRDNCDDENELHVSLLSLVTDSTLSALHYTVLLHVILMRDQVLIDLIDPYRFNQTKLLQLLTTTIKDELPALGLELNESKPFSGKTTLSSQSLESSITPESTGEKQREYANDLCGKGSVAETPSFACLANSPKATKESQQRRGCDARHRVTLRLLTTWFDILWVKMEAIETMIALTLDTLIPVIGASGFAAAVSVAGTVAGSVTIAASFGAAGAGLTGSQMVLEGRRFNRGKISSSPSLDQP</sequence>
<dbReference type="InterPro" id="IPR007941">
    <property type="entry name" value="DUF726"/>
</dbReference>
<protein>
    <submittedName>
        <fullName evidence="6">Uncharacterized protein</fullName>
    </submittedName>
</protein>
<dbReference type="PANTHER" id="PTHR17920:SF3">
    <property type="entry name" value="TRANSMEMBRANE AND COILED-COIL DOMAIN-CONTAINING PROTEIN 4"/>
    <property type="match status" value="1"/>
</dbReference>
<evidence type="ECO:0000256" key="5">
    <source>
        <dbReference type="SAM" id="MobiDB-lite"/>
    </source>
</evidence>
<dbReference type="EMBL" id="BSYO01000003">
    <property type="protein sequence ID" value="GMH01799.1"/>
    <property type="molecule type" value="Genomic_DNA"/>
</dbReference>
<dbReference type="GO" id="GO:0016020">
    <property type="term" value="C:membrane"/>
    <property type="evidence" value="ECO:0007669"/>
    <property type="project" value="UniProtKB-SubCell"/>
</dbReference>
<dbReference type="PANTHER" id="PTHR17920">
    <property type="entry name" value="TRANSMEMBRANE AND COILED-COIL DOMAIN-CONTAINING PROTEIN 4 TMCO4"/>
    <property type="match status" value="1"/>
</dbReference>
<dbReference type="Proteomes" id="UP001279734">
    <property type="component" value="Unassembled WGS sequence"/>
</dbReference>
<feature type="compositionally biased region" description="Polar residues" evidence="5">
    <location>
        <begin position="237"/>
        <end position="254"/>
    </location>
</feature>
<gene>
    <name evidence="6" type="ORF">Nepgr_003638</name>
</gene>
<evidence type="ECO:0000313" key="7">
    <source>
        <dbReference type="Proteomes" id="UP001279734"/>
    </source>
</evidence>
<accession>A0AAD3XDX3</accession>
<feature type="region of interest" description="Disordered" evidence="5">
    <location>
        <begin position="234"/>
        <end position="261"/>
    </location>
</feature>
<proteinExistence type="predicted"/>
<name>A0AAD3XDX3_NEPGR</name>
<dbReference type="AlphaFoldDB" id="A0AAD3XDX3"/>
<keyword evidence="3" id="KW-1133">Transmembrane helix</keyword>
<organism evidence="6 7">
    <name type="scientific">Nepenthes gracilis</name>
    <name type="common">Slender pitcher plant</name>
    <dbReference type="NCBI Taxonomy" id="150966"/>
    <lineage>
        <taxon>Eukaryota</taxon>
        <taxon>Viridiplantae</taxon>
        <taxon>Streptophyta</taxon>
        <taxon>Embryophyta</taxon>
        <taxon>Tracheophyta</taxon>
        <taxon>Spermatophyta</taxon>
        <taxon>Magnoliopsida</taxon>
        <taxon>eudicotyledons</taxon>
        <taxon>Gunneridae</taxon>
        <taxon>Pentapetalae</taxon>
        <taxon>Caryophyllales</taxon>
        <taxon>Nepenthaceae</taxon>
        <taxon>Nepenthes</taxon>
    </lineage>
</organism>
<keyword evidence="2" id="KW-0812">Transmembrane</keyword>
<evidence type="ECO:0000256" key="3">
    <source>
        <dbReference type="ARBA" id="ARBA00022989"/>
    </source>
</evidence>
<evidence type="ECO:0000256" key="2">
    <source>
        <dbReference type="ARBA" id="ARBA00022692"/>
    </source>
</evidence>
<comment type="caution">
    <text evidence="6">The sequence shown here is derived from an EMBL/GenBank/DDBJ whole genome shotgun (WGS) entry which is preliminary data.</text>
</comment>
<evidence type="ECO:0000256" key="4">
    <source>
        <dbReference type="ARBA" id="ARBA00023136"/>
    </source>
</evidence>
<keyword evidence="4" id="KW-0472">Membrane</keyword>
<reference evidence="6" key="1">
    <citation type="submission" date="2023-05" db="EMBL/GenBank/DDBJ databases">
        <title>Nepenthes gracilis genome sequencing.</title>
        <authorList>
            <person name="Fukushima K."/>
        </authorList>
    </citation>
    <scope>NUCLEOTIDE SEQUENCE</scope>
    <source>
        <strain evidence="6">SING2019-196</strain>
    </source>
</reference>
<evidence type="ECO:0000313" key="6">
    <source>
        <dbReference type="EMBL" id="GMH01799.1"/>
    </source>
</evidence>
<comment type="subcellular location">
    <subcellularLocation>
        <location evidence="1">Membrane</location>
        <topology evidence="1">Multi-pass membrane protein</topology>
    </subcellularLocation>
</comment>